<dbReference type="SUPFAM" id="SSF47616">
    <property type="entry name" value="GST C-terminal domain-like"/>
    <property type="match status" value="1"/>
</dbReference>
<sequence length="220" mass="23533">MKLIGFPPSPYTARVMLFARLKGLDLTRESPPGGLHSPEFKAINPIGKIPVLQTDDGQLLPESSVICEFLEELHPQRPGLPGTAQDKARARLIARVYDLYAAAHSTALMRQVGVADADQKARAAALEGLAAGLAHVERHMADAPYAAGSQPSLADCALLPPMVQIRRVAAPMFGLADPTSGTGRIARWWKTMESDPVFAEFAAGYDKAVQGLVEKRLAGA</sequence>
<dbReference type="PROSITE" id="PS50405">
    <property type="entry name" value="GST_CTER"/>
    <property type="match status" value="1"/>
</dbReference>
<dbReference type="SFLD" id="SFLDG00358">
    <property type="entry name" value="Main_(cytGST)"/>
    <property type="match status" value="1"/>
</dbReference>
<dbReference type="Pfam" id="PF13410">
    <property type="entry name" value="GST_C_2"/>
    <property type="match status" value="1"/>
</dbReference>
<dbReference type="CDD" id="cd00299">
    <property type="entry name" value="GST_C_family"/>
    <property type="match status" value="1"/>
</dbReference>
<protein>
    <submittedName>
        <fullName evidence="3">Glutathione S-transferase</fullName>
    </submittedName>
</protein>
<dbReference type="AlphaFoldDB" id="A0A4Q7N6J2"/>
<dbReference type="InterPro" id="IPR040079">
    <property type="entry name" value="Glutathione_S-Trfase"/>
</dbReference>
<dbReference type="InterPro" id="IPR050983">
    <property type="entry name" value="GST_Omega/HSP26"/>
</dbReference>
<evidence type="ECO:0000313" key="3">
    <source>
        <dbReference type="EMBL" id="RZS76976.1"/>
    </source>
</evidence>
<dbReference type="GO" id="GO:0005737">
    <property type="term" value="C:cytoplasm"/>
    <property type="evidence" value="ECO:0007669"/>
    <property type="project" value="TreeGrafter"/>
</dbReference>
<dbReference type="InterPro" id="IPR010987">
    <property type="entry name" value="Glutathione-S-Trfase_C-like"/>
</dbReference>
<dbReference type="InterPro" id="IPR036249">
    <property type="entry name" value="Thioredoxin-like_sf"/>
</dbReference>
<dbReference type="InterPro" id="IPR004045">
    <property type="entry name" value="Glutathione_S-Trfase_N"/>
</dbReference>
<dbReference type="SUPFAM" id="SSF52833">
    <property type="entry name" value="Thioredoxin-like"/>
    <property type="match status" value="1"/>
</dbReference>
<evidence type="ECO:0000313" key="4">
    <source>
        <dbReference type="Proteomes" id="UP000292445"/>
    </source>
</evidence>
<dbReference type="Proteomes" id="UP000292445">
    <property type="component" value="Unassembled WGS sequence"/>
</dbReference>
<dbReference type="PANTHER" id="PTHR43968">
    <property type="match status" value="1"/>
</dbReference>
<dbReference type="GO" id="GO:0016740">
    <property type="term" value="F:transferase activity"/>
    <property type="evidence" value="ECO:0007669"/>
    <property type="project" value="UniProtKB-KW"/>
</dbReference>
<keyword evidence="3" id="KW-0808">Transferase</keyword>
<proteinExistence type="predicted"/>
<evidence type="ECO:0000259" key="2">
    <source>
        <dbReference type="PROSITE" id="PS50405"/>
    </source>
</evidence>
<feature type="domain" description="GST N-terminal" evidence="1">
    <location>
        <begin position="1"/>
        <end position="78"/>
    </location>
</feature>
<dbReference type="Pfam" id="PF13417">
    <property type="entry name" value="GST_N_3"/>
    <property type="match status" value="1"/>
</dbReference>
<keyword evidence="4" id="KW-1185">Reference proteome</keyword>
<dbReference type="EMBL" id="SGXC01000004">
    <property type="protein sequence ID" value="RZS76976.1"/>
    <property type="molecule type" value="Genomic_DNA"/>
</dbReference>
<dbReference type="OrthoDB" id="9797500at2"/>
<dbReference type="SFLD" id="SFLDS00019">
    <property type="entry name" value="Glutathione_Transferase_(cytos"/>
    <property type="match status" value="1"/>
</dbReference>
<dbReference type="CDD" id="cd00570">
    <property type="entry name" value="GST_N_family"/>
    <property type="match status" value="1"/>
</dbReference>
<reference evidence="3 4" key="1">
    <citation type="submission" date="2019-02" db="EMBL/GenBank/DDBJ databases">
        <title>Genomic Encyclopedia of Type Strains, Phase IV (KMG-IV): sequencing the most valuable type-strain genomes for metagenomic binning, comparative biology and taxonomic classification.</title>
        <authorList>
            <person name="Goeker M."/>
        </authorList>
    </citation>
    <scope>NUCLEOTIDE SEQUENCE [LARGE SCALE GENOMIC DNA]</scope>
    <source>
        <strain evidence="3 4">K24</strain>
    </source>
</reference>
<dbReference type="PROSITE" id="PS50404">
    <property type="entry name" value="GST_NTER"/>
    <property type="match status" value="1"/>
</dbReference>
<dbReference type="Gene3D" id="1.20.1050.10">
    <property type="match status" value="1"/>
</dbReference>
<name>A0A4Q7N6J2_9BURK</name>
<accession>A0A4Q7N6J2</accession>
<comment type="caution">
    <text evidence="3">The sequence shown here is derived from an EMBL/GenBank/DDBJ whole genome shotgun (WGS) entry which is preliminary data.</text>
</comment>
<evidence type="ECO:0000259" key="1">
    <source>
        <dbReference type="PROSITE" id="PS50404"/>
    </source>
</evidence>
<dbReference type="RefSeq" id="WP_130362042.1">
    <property type="nucleotide sequence ID" value="NZ_SGXC01000004.1"/>
</dbReference>
<dbReference type="PANTHER" id="PTHR43968:SF6">
    <property type="entry name" value="GLUTATHIONE S-TRANSFERASE OMEGA"/>
    <property type="match status" value="1"/>
</dbReference>
<organism evidence="3 4">
    <name type="scientific">Pigmentiphaga kullae</name>
    <dbReference type="NCBI Taxonomy" id="151784"/>
    <lineage>
        <taxon>Bacteria</taxon>
        <taxon>Pseudomonadati</taxon>
        <taxon>Pseudomonadota</taxon>
        <taxon>Betaproteobacteria</taxon>
        <taxon>Burkholderiales</taxon>
        <taxon>Alcaligenaceae</taxon>
        <taxon>Pigmentiphaga</taxon>
    </lineage>
</organism>
<gene>
    <name evidence="3" type="ORF">EV675_5699</name>
</gene>
<feature type="domain" description="GST C-terminal" evidence="2">
    <location>
        <begin position="83"/>
        <end position="217"/>
    </location>
</feature>
<dbReference type="Gene3D" id="3.40.30.10">
    <property type="entry name" value="Glutaredoxin"/>
    <property type="match status" value="1"/>
</dbReference>
<dbReference type="InterPro" id="IPR036282">
    <property type="entry name" value="Glutathione-S-Trfase_C_sf"/>
</dbReference>